<feature type="signal peptide" evidence="1">
    <location>
        <begin position="1"/>
        <end position="17"/>
    </location>
</feature>
<proteinExistence type="predicted"/>
<protein>
    <submittedName>
        <fullName evidence="2">Copper resistance protein NlpE</fullName>
    </submittedName>
</protein>
<dbReference type="Gene3D" id="2.40.128.640">
    <property type="match status" value="1"/>
</dbReference>
<accession>A0ABY2XLS2</accession>
<dbReference type="RefSeq" id="WP_138772882.1">
    <property type="nucleotide sequence ID" value="NZ_JBHSSX010000066.1"/>
</dbReference>
<feature type="chain" id="PRO_5046092785" evidence="1">
    <location>
        <begin position="18"/>
        <end position="141"/>
    </location>
</feature>
<evidence type="ECO:0000313" key="3">
    <source>
        <dbReference type="Proteomes" id="UP000739180"/>
    </source>
</evidence>
<gene>
    <name evidence="2" type="ORF">FGS76_12020</name>
</gene>
<dbReference type="Pfam" id="PF04170">
    <property type="entry name" value="NlpE"/>
    <property type="match status" value="1"/>
</dbReference>
<keyword evidence="1" id="KW-0732">Signal</keyword>
<dbReference type="PROSITE" id="PS51257">
    <property type="entry name" value="PROKAR_LIPOPROTEIN"/>
    <property type="match status" value="1"/>
</dbReference>
<name>A0ABY2XLS2_9GAMM</name>
<comment type="caution">
    <text evidence="2">The sequence shown here is derived from an EMBL/GenBank/DDBJ whole genome shotgun (WGS) entry which is preliminary data.</text>
</comment>
<sequence length="141" mass="15730">MKKAFYALGLAGTLALAACQSQPMDPKASSTVYQGVLPCADCPGIKTTLTLYRDQDGKATRYELNQEYLGVDRGMDADNDRGNWAVQRTDVDGRDYPVFVLNPEQPDEQVRFLQNATNAVELLNAEGQRIQSEFNYTLMQQ</sequence>
<organism evidence="2 3">
    <name type="scientific">Alloalcanivorax gelatiniphagus</name>
    <dbReference type="NCBI Taxonomy" id="1194167"/>
    <lineage>
        <taxon>Bacteria</taxon>
        <taxon>Pseudomonadati</taxon>
        <taxon>Pseudomonadota</taxon>
        <taxon>Gammaproteobacteria</taxon>
        <taxon>Oceanospirillales</taxon>
        <taxon>Alcanivoracaceae</taxon>
        <taxon>Alloalcanivorax</taxon>
    </lineage>
</organism>
<dbReference type="EMBL" id="VCQT01000036">
    <property type="protein sequence ID" value="TMW12208.1"/>
    <property type="molecule type" value="Genomic_DNA"/>
</dbReference>
<evidence type="ECO:0000256" key="1">
    <source>
        <dbReference type="SAM" id="SignalP"/>
    </source>
</evidence>
<dbReference type="InterPro" id="IPR007298">
    <property type="entry name" value="Cu-R_lipoprotein_NlpE"/>
</dbReference>
<reference evidence="2 3" key="1">
    <citation type="submission" date="2019-05" db="EMBL/GenBank/DDBJ databases">
        <title>Genome of Alcanivorax gelatiniphagus, an oil degrading marine bacteria.</title>
        <authorList>
            <person name="Kwon K.K."/>
        </authorList>
    </citation>
    <scope>NUCLEOTIDE SEQUENCE [LARGE SCALE GENOMIC DNA]</scope>
    <source>
        <strain evidence="2 3">MEBiC 08158</strain>
    </source>
</reference>
<keyword evidence="3" id="KW-1185">Reference proteome</keyword>
<dbReference type="Proteomes" id="UP000739180">
    <property type="component" value="Unassembled WGS sequence"/>
</dbReference>
<evidence type="ECO:0000313" key="2">
    <source>
        <dbReference type="EMBL" id="TMW12208.1"/>
    </source>
</evidence>